<name>A0A920C7H1_9BACL</name>
<proteinExistence type="predicted"/>
<dbReference type="AlphaFoldDB" id="A0A920C7H1"/>
<evidence type="ECO:0000313" key="1">
    <source>
        <dbReference type="EMBL" id="GIO28976.1"/>
    </source>
</evidence>
<reference evidence="1" key="1">
    <citation type="submission" date="2021-03" db="EMBL/GenBank/DDBJ databases">
        <title>Antimicrobial resistance genes in bacteria isolated from Japanese honey, and their potential for conferring macrolide and lincosamide resistance in the American foulbrood pathogen Paenibacillus larvae.</title>
        <authorList>
            <person name="Okamoto M."/>
            <person name="Kumagai M."/>
            <person name="Kanamori H."/>
            <person name="Takamatsu D."/>
        </authorList>
    </citation>
    <scope>NUCLEOTIDE SEQUENCE</scope>
    <source>
        <strain evidence="1">J2TS6</strain>
    </source>
</reference>
<evidence type="ECO:0000313" key="2">
    <source>
        <dbReference type="Proteomes" id="UP000679779"/>
    </source>
</evidence>
<organism evidence="1 2">
    <name type="scientific">Paenibacillus albilobatus</name>
    <dbReference type="NCBI Taxonomy" id="2716884"/>
    <lineage>
        <taxon>Bacteria</taxon>
        <taxon>Bacillati</taxon>
        <taxon>Bacillota</taxon>
        <taxon>Bacilli</taxon>
        <taxon>Bacillales</taxon>
        <taxon>Paenibacillaceae</taxon>
        <taxon>Paenibacillus</taxon>
    </lineage>
</organism>
<comment type="caution">
    <text evidence="1">The sequence shown here is derived from an EMBL/GenBank/DDBJ whole genome shotgun (WGS) entry which is preliminary data.</text>
</comment>
<accession>A0A920C7H1</accession>
<sequence length="83" mass="9660">MMISLDYIKYMKLKIDFVWFWRRKIEVHGGTRNEETVSDLPIQVTKAEDSKIKTNQCATKRYFKVIIVHSVVNSAKVGGIENL</sequence>
<gene>
    <name evidence="1" type="ORF">J2TS6_01170</name>
</gene>
<keyword evidence="2" id="KW-1185">Reference proteome</keyword>
<dbReference type="EMBL" id="BORQ01000001">
    <property type="protein sequence ID" value="GIO28976.1"/>
    <property type="molecule type" value="Genomic_DNA"/>
</dbReference>
<protein>
    <submittedName>
        <fullName evidence="1">Uncharacterized protein</fullName>
    </submittedName>
</protein>
<dbReference type="Proteomes" id="UP000679779">
    <property type="component" value="Unassembled WGS sequence"/>
</dbReference>